<dbReference type="InterPro" id="IPR012373">
    <property type="entry name" value="Ferrdict_sens_TM"/>
</dbReference>
<dbReference type="RefSeq" id="WP_130140377.1">
    <property type="nucleotide sequence ID" value="NZ_SGIT01000001.1"/>
</dbReference>
<dbReference type="PIRSF" id="PIRSF018266">
    <property type="entry name" value="FecR"/>
    <property type="match status" value="1"/>
</dbReference>
<dbReference type="Gene3D" id="3.55.50.30">
    <property type="match status" value="1"/>
</dbReference>
<dbReference type="AlphaFoldDB" id="A0A4V2DCN9"/>
<feature type="domain" description="Protein FecR C-terminal" evidence="3">
    <location>
        <begin position="311"/>
        <end position="379"/>
    </location>
</feature>
<reference evidence="4 5" key="1">
    <citation type="submission" date="2019-02" db="EMBL/GenBank/DDBJ databases">
        <authorList>
            <person name="Li Y."/>
        </authorList>
    </citation>
    <scope>NUCLEOTIDE SEQUENCE [LARGE SCALE GENOMIC DNA]</scope>
    <source>
        <strain evidence="4 5">30C10-4-7</strain>
    </source>
</reference>
<name>A0A4V2DCN9_9SPHI</name>
<dbReference type="OrthoDB" id="1099963at2"/>
<dbReference type="EMBL" id="SGIT01000001">
    <property type="protein sequence ID" value="RZF62148.1"/>
    <property type="molecule type" value="Genomic_DNA"/>
</dbReference>
<dbReference type="InterPro" id="IPR006860">
    <property type="entry name" value="FecR"/>
</dbReference>
<dbReference type="Pfam" id="PF16344">
    <property type="entry name" value="FecR_C"/>
    <property type="match status" value="1"/>
</dbReference>
<proteinExistence type="predicted"/>
<protein>
    <submittedName>
        <fullName evidence="4">FecR family protein</fullName>
    </submittedName>
</protein>
<feature type="domain" description="FecR protein" evidence="2">
    <location>
        <begin position="160"/>
        <end position="264"/>
    </location>
</feature>
<evidence type="ECO:0000256" key="1">
    <source>
        <dbReference type="SAM" id="Phobius"/>
    </source>
</evidence>
<keyword evidence="1" id="KW-0812">Transmembrane</keyword>
<organism evidence="4 5">
    <name type="scientific">Sphingobacterium corticibacterium</name>
    <dbReference type="NCBI Taxonomy" id="2484746"/>
    <lineage>
        <taxon>Bacteria</taxon>
        <taxon>Pseudomonadati</taxon>
        <taxon>Bacteroidota</taxon>
        <taxon>Sphingobacteriia</taxon>
        <taxon>Sphingobacteriales</taxon>
        <taxon>Sphingobacteriaceae</taxon>
        <taxon>Sphingobacterium</taxon>
    </lineage>
</organism>
<keyword evidence="1" id="KW-0472">Membrane</keyword>
<dbReference type="PANTHER" id="PTHR30273">
    <property type="entry name" value="PERIPLASMIC SIGNAL SENSOR AND SIGMA FACTOR ACTIVATOR FECR-RELATED"/>
    <property type="match status" value="1"/>
</dbReference>
<dbReference type="Pfam" id="PF04773">
    <property type="entry name" value="FecR"/>
    <property type="match status" value="1"/>
</dbReference>
<sequence>MDRKTFLELLEKHRNGTASEEERQFLDVYYRLFEKDRDVLRQLSEDDRGRLKERIKRGIDGQIAQNKPLRQFKPYWYYAAAAAVILSLFIFLYKPASLEQNHIITQQDSIVPGKNTATLVLESGKEITLSDLHKGIVIGDLIKYDDGQVVSPAIAGQMLTLKTPRGGQYELTLPDGTRVWLNAGSSLRYPVHFGKEERRVFLEGEAYFDVAKVMSRDQNGLSHKVPFRVQAGAQIVDVLGTQFNISAYTDDHKTLTTLIEGSVNVLVNDKTDGNEIKYHVLKPGQQSVLKGQDLMISTVDVRQFTAWKYGKFVFEQEPLENILKMLARWYDVEIIYQGDASSVTFTGSVGRYEHISEILDKISYTQAVRFEIEGRRVKVM</sequence>
<dbReference type="Gene3D" id="2.60.120.1440">
    <property type="match status" value="1"/>
</dbReference>
<dbReference type="Proteomes" id="UP000292855">
    <property type="component" value="Unassembled WGS sequence"/>
</dbReference>
<dbReference type="InterPro" id="IPR032508">
    <property type="entry name" value="FecR_C"/>
</dbReference>
<evidence type="ECO:0000259" key="3">
    <source>
        <dbReference type="Pfam" id="PF16344"/>
    </source>
</evidence>
<feature type="transmembrane region" description="Helical" evidence="1">
    <location>
        <begin position="75"/>
        <end position="93"/>
    </location>
</feature>
<evidence type="ECO:0000259" key="2">
    <source>
        <dbReference type="Pfam" id="PF04773"/>
    </source>
</evidence>
<dbReference type="GO" id="GO:0016989">
    <property type="term" value="F:sigma factor antagonist activity"/>
    <property type="evidence" value="ECO:0007669"/>
    <property type="project" value="TreeGrafter"/>
</dbReference>
<keyword evidence="1" id="KW-1133">Transmembrane helix</keyword>
<comment type="caution">
    <text evidence="4">The sequence shown here is derived from an EMBL/GenBank/DDBJ whole genome shotgun (WGS) entry which is preliminary data.</text>
</comment>
<gene>
    <name evidence="4" type="ORF">EWE74_04895</name>
</gene>
<dbReference type="PANTHER" id="PTHR30273:SF2">
    <property type="entry name" value="PROTEIN FECR"/>
    <property type="match status" value="1"/>
</dbReference>
<evidence type="ECO:0000313" key="4">
    <source>
        <dbReference type="EMBL" id="RZF62148.1"/>
    </source>
</evidence>
<accession>A0A4V2DCN9</accession>
<evidence type="ECO:0000313" key="5">
    <source>
        <dbReference type="Proteomes" id="UP000292855"/>
    </source>
</evidence>
<keyword evidence="5" id="KW-1185">Reference proteome</keyword>